<dbReference type="InterPro" id="IPR003593">
    <property type="entry name" value="AAA+_ATPase"/>
</dbReference>
<organism evidence="6 7">
    <name type="scientific">Taurinivorans muris</name>
    <dbReference type="NCBI Taxonomy" id="2787751"/>
    <lineage>
        <taxon>Bacteria</taxon>
        <taxon>Pseudomonadati</taxon>
        <taxon>Thermodesulfobacteriota</taxon>
        <taxon>Desulfovibrionia</taxon>
        <taxon>Desulfovibrionales</taxon>
        <taxon>Desulfovibrionaceae</taxon>
        <taxon>Taurinivorans</taxon>
    </lineage>
</organism>
<dbReference type="InterPro" id="IPR003439">
    <property type="entry name" value="ABC_transporter-like_ATP-bd"/>
</dbReference>
<dbReference type="PANTHER" id="PTHR42734">
    <property type="entry name" value="METAL TRANSPORT SYSTEM ATP-BINDING PROTEIN TM_0124-RELATED"/>
    <property type="match status" value="1"/>
</dbReference>
<keyword evidence="3" id="KW-0547">Nucleotide-binding</keyword>
<gene>
    <name evidence="6" type="ORF">JBF11_06660</name>
</gene>
<dbReference type="PANTHER" id="PTHR42734:SF17">
    <property type="entry name" value="METAL TRANSPORT SYSTEM ATP-BINDING PROTEIN TM_0124-RELATED"/>
    <property type="match status" value="1"/>
</dbReference>
<dbReference type="PROSITE" id="PS50893">
    <property type="entry name" value="ABC_TRANSPORTER_2"/>
    <property type="match status" value="1"/>
</dbReference>
<accession>A0ABY5XZ33</accession>
<keyword evidence="2" id="KW-0813">Transport</keyword>
<dbReference type="Proteomes" id="UP001058120">
    <property type="component" value="Chromosome"/>
</dbReference>
<evidence type="ECO:0000256" key="4">
    <source>
        <dbReference type="ARBA" id="ARBA00022840"/>
    </source>
</evidence>
<dbReference type="RefSeq" id="WP_334314716.1">
    <property type="nucleotide sequence ID" value="NZ_CP065938.1"/>
</dbReference>
<comment type="similarity">
    <text evidence="1">Belongs to the ABC transporter superfamily.</text>
</comment>
<dbReference type="InterPro" id="IPR050153">
    <property type="entry name" value="Metal_Ion_Import_ABC"/>
</dbReference>
<dbReference type="SUPFAM" id="SSF52540">
    <property type="entry name" value="P-loop containing nucleoside triphosphate hydrolases"/>
    <property type="match status" value="1"/>
</dbReference>
<dbReference type="GO" id="GO:0005524">
    <property type="term" value="F:ATP binding"/>
    <property type="evidence" value="ECO:0007669"/>
    <property type="project" value="UniProtKB-KW"/>
</dbReference>
<dbReference type="Pfam" id="PF00005">
    <property type="entry name" value="ABC_tran"/>
    <property type="match status" value="1"/>
</dbReference>
<name>A0ABY5XZ33_9BACT</name>
<keyword evidence="7" id="KW-1185">Reference proteome</keyword>
<proteinExistence type="inferred from homology"/>
<evidence type="ECO:0000256" key="3">
    <source>
        <dbReference type="ARBA" id="ARBA00022741"/>
    </source>
</evidence>
<dbReference type="InterPro" id="IPR027417">
    <property type="entry name" value="P-loop_NTPase"/>
</dbReference>
<dbReference type="Gene3D" id="3.40.50.300">
    <property type="entry name" value="P-loop containing nucleotide triphosphate hydrolases"/>
    <property type="match status" value="1"/>
</dbReference>
<evidence type="ECO:0000259" key="5">
    <source>
        <dbReference type="PROSITE" id="PS50893"/>
    </source>
</evidence>
<dbReference type="EMBL" id="CP065938">
    <property type="protein sequence ID" value="UWX05150.1"/>
    <property type="molecule type" value="Genomic_DNA"/>
</dbReference>
<sequence length="271" mass="30060">MNVVSIQNLNVYYAQHQALKNVNLEVEEGAFLGILGPNGGGKSTLIKAVAGSIPYSGTIKIFGAPRNFSCLGYMPQSSDLNRKFPINVLEVCMSAYLRKKRHFFYRYTKAMHEEAMECLCLLGIEHLAKRTIAELSGGEFQKLLLVRTILTDPKLLLLDEPTANIDPRSSEHIFEVLAGLNKKMTIIMVTHDLSAVASCVKSIACLSQTLIYHGEPRLNADILTKMYGCPIDLIAHGHPHRVLPYHVHDGENGGCCEMGLEHRRSEADDIL</sequence>
<reference evidence="6" key="1">
    <citation type="submission" date="2020-12" db="EMBL/GenBank/DDBJ databases">
        <title>Taurinivorans muris gen. nov., sp. nov., fundamental and realized metabolic niche of a ubiquitous sulfidogenic bacterium in the murine intestine.</title>
        <authorList>
            <person name="Ye H."/>
            <person name="Hanson B.T."/>
            <person name="Loy A."/>
        </authorList>
    </citation>
    <scope>NUCLEOTIDE SEQUENCE</scope>
    <source>
        <strain evidence="6">LT0009</strain>
    </source>
</reference>
<dbReference type="InterPro" id="IPR017871">
    <property type="entry name" value="ABC_transporter-like_CS"/>
</dbReference>
<evidence type="ECO:0000313" key="7">
    <source>
        <dbReference type="Proteomes" id="UP001058120"/>
    </source>
</evidence>
<protein>
    <submittedName>
        <fullName evidence="6">Metal ABC transporter ATP-binding protein</fullName>
    </submittedName>
</protein>
<keyword evidence="4 6" id="KW-0067">ATP-binding</keyword>
<feature type="domain" description="ABC transporter" evidence="5">
    <location>
        <begin position="4"/>
        <end position="233"/>
    </location>
</feature>
<dbReference type="SMART" id="SM00382">
    <property type="entry name" value="AAA"/>
    <property type="match status" value="1"/>
</dbReference>
<evidence type="ECO:0000256" key="1">
    <source>
        <dbReference type="ARBA" id="ARBA00005417"/>
    </source>
</evidence>
<evidence type="ECO:0000256" key="2">
    <source>
        <dbReference type="ARBA" id="ARBA00022448"/>
    </source>
</evidence>
<evidence type="ECO:0000313" key="6">
    <source>
        <dbReference type="EMBL" id="UWX05150.1"/>
    </source>
</evidence>
<dbReference type="CDD" id="cd03235">
    <property type="entry name" value="ABC_Metallic_Cations"/>
    <property type="match status" value="1"/>
</dbReference>
<dbReference type="PROSITE" id="PS00211">
    <property type="entry name" value="ABC_TRANSPORTER_1"/>
    <property type="match status" value="1"/>
</dbReference>